<dbReference type="Proteomes" id="UP000814033">
    <property type="component" value="Unassembled WGS sequence"/>
</dbReference>
<sequence>MPTDSMRSNRGPIKGIQLWSPGSGDEPSQTLYFYKARTNTIMIGRTSSSTATKERAGDSATFRCPVISRRHAKIAFHAAGHVYIVDLSSHHGTHVLKQGETVSKMLAPGVPVSLDNGDIITFGKSVGKDDFLVRPVTVHVKLLHDEADKGKQSVRSRSGRYGVYSRPSPSPIRSVHTSPSCSPWSSFSSPSDVEESDRPEEYPIVRSQPFEGLPSLNRLGLLKHLIPPMHAPQPFSPYQSPVVSGSRHNSVNHWPYPDDIEAFPSSTPPSLLNPLDASIDCADAQEPVDEPLVIGAFPNSRAVSPSHTAQALRIISISPDPESPAEEVPSVAQQAERVDAAEMDVLDDIINAAIEAAGLPREESVEPLPPPSDAQVMALPVAEGTTGNAADGPPMEARIGALNDALVNLRVRGTHPRVLQSLMPTLLNMQGSVLRVHIAHRKTQNDQKAQADRAISLDHRIDETNALFESLKDHVEDSSHVLRDELVAFRERMDSAERAIESLNTSDARRDDGKYAPSSSDELASLSEREDVKASVAELHALVHELTSLRQSATVDLGAELAALKAARVQAEAHRMEIDDMVQTAAAASASLKRKRSEADDEVEVTMGKVDTSPPTKRSRLLLAGVVHTAAAMAVGAVATWSALAFA</sequence>
<organism evidence="1 2">
    <name type="scientific">Auriscalpium vulgare</name>
    <dbReference type="NCBI Taxonomy" id="40419"/>
    <lineage>
        <taxon>Eukaryota</taxon>
        <taxon>Fungi</taxon>
        <taxon>Dikarya</taxon>
        <taxon>Basidiomycota</taxon>
        <taxon>Agaricomycotina</taxon>
        <taxon>Agaricomycetes</taxon>
        <taxon>Russulales</taxon>
        <taxon>Auriscalpiaceae</taxon>
        <taxon>Auriscalpium</taxon>
    </lineage>
</organism>
<reference evidence="1" key="1">
    <citation type="submission" date="2021-02" db="EMBL/GenBank/DDBJ databases">
        <authorList>
            <consortium name="DOE Joint Genome Institute"/>
            <person name="Ahrendt S."/>
            <person name="Looney B.P."/>
            <person name="Miyauchi S."/>
            <person name="Morin E."/>
            <person name="Drula E."/>
            <person name="Courty P.E."/>
            <person name="Chicoki N."/>
            <person name="Fauchery L."/>
            <person name="Kohler A."/>
            <person name="Kuo A."/>
            <person name="Labutti K."/>
            <person name="Pangilinan J."/>
            <person name="Lipzen A."/>
            <person name="Riley R."/>
            <person name="Andreopoulos W."/>
            <person name="He G."/>
            <person name="Johnson J."/>
            <person name="Barry K.W."/>
            <person name="Grigoriev I.V."/>
            <person name="Nagy L."/>
            <person name="Hibbett D."/>
            <person name="Henrissat B."/>
            <person name="Matheny P.B."/>
            <person name="Labbe J."/>
            <person name="Martin F."/>
        </authorList>
    </citation>
    <scope>NUCLEOTIDE SEQUENCE</scope>
    <source>
        <strain evidence="1">FP105234-sp</strain>
    </source>
</reference>
<protein>
    <submittedName>
        <fullName evidence="1">Uncharacterized protein</fullName>
    </submittedName>
</protein>
<reference evidence="1" key="2">
    <citation type="journal article" date="2022" name="New Phytol.">
        <title>Evolutionary transition to the ectomycorrhizal habit in the genomes of a hyperdiverse lineage of mushroom-forming fungi.</title>
        <authorList>
            <person name="Looney B."/>
            <person name="Miyauchi S."/>
            <person name="Morin E."/>
            <person name="Drula E."/>
            <person name="Courty P.E."/>
            <person name="Kohler A."/>
            <person name="Kuo A."/>
            <person name="LaButti K."/>
            <person name="Pangilinan J."/>
            <person name="Lipzen A."/>
            <person name="Riley R."/>
            <person name="Andreopoulos W."/>
            <person name="He G."/>
            <person name="Johnson J."/>
            <person name="Nolan M."/>
            <person name="Tritt A."/>
            <person name="Barry K.W."/>
            <person name="Grigoriev I.V."/>
            <person name="Nagy L.G."/>
            <person name="Hibbett D."/>
            <person name="Henrissat B."/>
            <person name="Matheny P.B."/>
            <person name="Labbe J."/>
            <person name="Martin F.M."/>
        </authorList>
    </citation>
    <scope>NUCLEOTIDE SEQUENCE</scope>
    <source>
        <strain evidence="1">FP105234-sp</strain>
    </source>
</reference>
<comment type="caution">
    <text evidence="1">The sequence shown here is derived from an EMBL/GenBank/DDBJ whole genome shotgun (WGS) entry which is preliminary data.</text>
</comment>
<evidence type="ECO:0000313" key="2">
    <source>
        <dbReference type="Proteomes" id="UP000814033"/>
    </source>
</evidence>
<name>A0ACB8S935_9AGAM</name>
<dbReference type="EMBL" id="MU275843">
    <property type="protein sequence ID" value="KAI0052814.1"/>
    <property type="molecule type" value="Genomic_DNA"/>
</dbReference>
<accession>A0ACB8S935</accession>
<gene>
    <name evidence="1" type="ORF">FA95DRAFT_1601510</name>
</gene>
<keyword evidence="2" id="KW-1185">Reference proteome</keyword>
<evidence type="ECO:0000313" key="1">
    <source>
        <dbReference type="EMBL" id="KAI0052814.1"/>
    </source>
</evidence>
<proteinExistence type="predicted"/>